<protein>
    <submittedName>
        <fullName evidence="2">Uncharacterized protein</fullName>
    </submittedName>
</protein>
<name>A0A2R5H2M3_9STRA</name>
<dbReference type="Proteomes" id="UP000241890">
    <property type="component" value="Unassembled WGS sequence"/>
</dbReference>
<evidence type="ECO:0000313" key="3">
    <source>
        <dbReference type="Proteomes" id="UP000241890"/>
    </source>
</evidence>
<keyword evidence="3" id="KW-1185">Reference proteome</keyword>
<dbReference type="InParanoid" id="A0A2R5H2M3"/>
<gene>
    <name evidence="2" type="ORF">FCC1311_113142</name>
</gene>
<dbReference type="EMBL" id="BEYU01000291">
    <property type="protein sequence ID" value="GBG35091.1"/>
    <property type="molecule type" value="Genomic_DNA"/>
</dbReference>
<feature type="non-terminal residue" evidence="2">
    <location>
        <position position="242"/>
    </location>
</feature>
<accession>A0A2R5H2M3</accession>
<comment type="caution">
    <text evidence="2">The sequence shown here is derived from an EMBL/GenBank/DDBJ whole genome shotgun (WGS) entry which is preliminary data.</text>
</comment>
<organism evidence="2 3">
    <name type="scientific">Hondaea fermentalgiana</name>
    <dbReference type="NCBI Taxonomy" id="2315210"/>
    <lineage>
        <taxon>Eukaryota</taxon>
        <taxon>Sar</taxon>
        <taxon>Stramenopiles</taxon>
        <taxon>Bigyra</taxon>
        <taxon>Labyrinthulomycetes</taxon>
        <taxon>Thraustochytrida</taxon>
        <taxon>Thraustochytriidae</taxon>
        <taxon>Hondaea</taxon>
    </lineage>
</organism>
<feature type="compositionally biased region" description="Polar residues" evidence="1">
    <location>
        <begin position="114"/>
        <end position="123"/>
    </location>
</feature>
<dbReference type="AlphaFoldDB" id="A0A2R5H2M3"/>
<proteinExistence type="predicted"/>
<feature type="region of interest" description="Disordered" evidence="1">
    <location>
        <begin position="95"/>
        <end position="131"/>
    </location>
</feature>
<evidence type="ECO:0000256" key="1">
    <source>
        <dbReference type="SAM" id="MobiDB-lite"/>
    </source>
</evidence>
<reference evidence="2 3" key="1">
    <citation type="submission" date="2017-12" db="EMBL/GenBank/DDBJ databases">
        <title>Sequencing, de novo assembly and annotation of complete genome of a new Thraustochytrid species, strain FCC1311.</title>
        <authorList>
            <person name="Sedici K."/>
            <person name="Godart F."/>
            <person name="Aiese Cigliano R."/>
            <person name="Sanseverino W."/>
            <person name="Barakat M."/>
            <person name="Ortet P."/>
            <person name="Marechal E."/>
            <person name="Cagnac O."/>
            <person name="Amato A."/>
        </authorList>
    </citation>
    <scope>NUCLEOTIDE SEQUENCE [LARGE SCALE GENOMIC DNA]</scope>
</reference>
<sequence>MPRGKEDCSVAPTTSVDEDHVAITVDKNADENTFKTCFGCLGSNENEKTTMGELRENEVRVKQSLVDVEDECKCQAEDLVQRQGAFPSGTTRLVKQKKKDATVTPGSPARRRSTIASNFSGTGSKKKSKLAAEDKAKPFFTHDHVRAIEDGDFLYDPALVQAVVDVGQRLANLDHYVSDSSDHECFESHSSQNDHPQKDRVRFIDSRMTEVLLSDVEDFLHIISKMINKMEFLRECYRSKHV</sequence>
<evidence type="ECO:0000313" key="2">
    <source>
        <dbReference type="EMBL" id="GBG35091.1"/>
    </source>
</evidence>